<sequence length="143" mass="15546">MAISLNVYLVTDGNGREAVDFYKKAFGAEVLALQTFGDGPSNPDHPVPPEAKDRIMHASLQIGSSVLMLSDTFPGMPHIVGNHVNVTVNTDTPEEAKEIFNQLQDGGEVKMPIQETFWSPAYGMVTDKFGVHFQISCVAASHQ</sequence>
<comment type="caution">
    <text evidence="2">The sequence shown here is derived from an EMBL/GenBank/DDBJ whole genome shotgun (WGS) entry which is preliminary data.</text>
</comment>
<dbReference type="Proteomes" id="UP000037688">
    <property type="component" value="Unassembled WGS sequence"/>
</dbReference>
<dbReference type="OrthoDB" id="9795306at2"/>
<dbReference type="AlphaFoldDB" id="A0A0M9BMD2"/>
<reference evidence="2 3" key="1">
    <citation type="submission" date="2015-08" db="EMBL/GenBank/DDBJ databases">
        <title>Draft genome sequence of cellulolytic and xylanolytic Paenibacillus sp. A59, isolated from a decaying forest soil from Patagonia, Argentina.</title>
        <authorList>
            <person name="Ghio S."/>
            <person name="Caceres A.M."/>
            <person name="Talia P."/>
            <person name="Grasso D."/>
            <person name="Campos E."/>
        </authorList>
    </citation>
    <scope>NUCLEOTIDE SEQUENCE [LARGE SCALE GENOMIC DNA]</scope>
    <source>
        <strain evidence="2 3">A59</strain>
    </source>
</reference>
<organism evidence="2 3">
    <name type="scientific">Paenibacillus xylanivorans</name>
    <dbReference type="NCBI Taxonomy" id="1705561"/>
    <lineage>
        <taxon>Bacteria</taxon>
        <taxon>Bacillati</taxon>
        <taxon>Bacillota</taxon>
        <taxon>Bacilli</taxon>
        <taxon>Bacillales</taxon>
        <taxon>Paenibacillaceae</taxon>
        <taxon>Paenibacillus</taxon>
    </lineage>
</organism>
<keyword evidence="2" id="KW-0808">Transferase</keyword>
<keyword evidence="2" id="KW-0830">Ubiquinone</keyword>
<dbReference type="CDD" id="cd06588">
    <property type="entry name" value="PhnB_like"/>
    <property type="match status" value="1"/>
</dbReference>
<protein>
    <submittedName>
        <fullName evidence="2">3-demethylubiquinone-9 3-methyltransferase</fullName>
    </submittedName>
</protein>
<dbReference type="RefSeq" id="WP_053782998.1">
    <property type="nucleotide sequence ID" value="NZ_LITU01000071.1"/>
</dbReference>
<dbReference type="PATRIC" id="fig|1705561.3.peg.4784"/>
<dbReference type="GO" id="GO:0032259">
    <property type="term" value="P:methylation"/>
    <property type="evidence" value="ECO:0007669"/>
    <property type="project" value="UniProtKB-KW"/>
</dbReference>
<name>A0A0M9BMD2_9BACL</name>
<keyword evidence="3" id="KW-1185">Reference proteome</keyword>
<dbReference type="InterPro" id="IPR004360">
    <property type="entry name" value="Glyas_Fos-R_dOase_dom"/>
</dbReference>
<evidence type="ECO:0000313" key="3">
    <source>
        <dbReference type="Proteomes" id="UP000037688"/>
    </source>
</evidence>
<accession>A0A0M9BMD2</accession>
<evidence type="ECO:0000259" key="1">
    <source>
        <dbReference type="Pfam" id="PF00903"/>
    </source>
</evidence>
<keyword evidence="2" id="KW-0489">Methyltransferase</keyword>
<evidence type="ECO:0000313" key="2">
    <source>
        <dbReference type="EMBL" id="KOY14242.1"/>
    </source>
</evidence>
<dbReference type="Gene3D" id="3.10.180.10">
    <property type="entry name" value="2,3-Dihydroxybiphenyl 1,2-Dioxygenase, domain 1"/>
    <property type="match status" value="1"/>
</dbReference>
<gene>
    <name evidence="2" type="ORF">AMS66_22905</name>
</gene>
<dbReference type="PANTHER" id="PTHR33990">
    <property type="entry name" value="PROTEIN YJDN-RELATED"/>
    <property type="match status" value="1"/>
</dbReference>
<dbReference type="PANTHER" id="PTHR33990:SF1">
    <property type="entry name" value="PROTEIN YJDN"/>
    <property type="match status" value="1"/>
</dbReference>
<dbReference type="Pfam" id="PF00903">
    <property type="entry name" value="Glyoxalase"/>
    <property type="match status" value="1"/>
</dbReference>
<feature type="domain" description="Glyoxalase/fosfomycin resistance/dioxygenase" evidence="1">
    <location>
        <begin position="5"/>
        <end position="135"/>
    </location>
</feature>
<dbReference type="SUPFAM" id="SSF54593">
    <property type="entry name" value="Glyoxalase/Bleomycin resistance protein/Dihydroxybiphenyl dioxygenase"/>
    <property type="match status" value="1"/>
</dbReference>
<dbReference type="EMBL" id="LITU01000071">
    <property type="protein sequence ID" value="KOY14242.1"/>
    <property type="molecule type" value="Genomic_DNA"/>
</dbReference>
<dbReference type="GO" id="GO:0008168">
    <property type="term" value="F:methyltransferase activity"/>
    <property type="evidence" value="ECO:0007669"/>
    <property type="project" value="UniProtKB-KW"/>
</dbReference>
<dbReference type="InterPro" id="IPR028973">
    <property type="entry name" value="PhnB-like"/>
</dbReference>
<proteinExistence type="predicted"/>
<dbReference type="InterPro" id="IPR029068">
    <property type="entry name" value="Glyas_Bleomycin-R_OHBP_Dase"/>
</dbReference>